<keyword evidence="5" id="KW-0408">Iron</keyword>
<dbReference type="EMBL" id="JAQIFT010000068">
    <property type="protein sequence ID" value="MDA3733675.1"/>
    <property type="molecule type" value="Genomic_DNA"/>
</dbReference>
<keyword evidence="4" id="KW-0479">Metal-binding</keyword>
<dbReference type="NCBIfam" id="TIGR01212">
    <property type="entry name" value="TIGR01212 family radical SAM protein"/>
    <property type="match status" value="1"/>
</dbReference>
<dbReference type="Pfam" id="PF04055">
    <property type="entry name" value="Radical_SAM"/>
    <property type="match status" value="1"/>
</dbReference>
<evidence type="ECO:0000256" key="3">
    <source>
        <dbReference type="ARBA" id="ARBA00022691"/>
    </source>
</evidence>
<dbReference type="Pfam" id="PF16199">
    <property type="entry name" value="Radical_SAM_C"/>
    <property type="match status" value="1"/>
</dbReference>
<dbReference type="SFLD" id="SFLDG01082">
    <property type="entry name" value="B12-binding_domain_containing"/>
    <property type="match status" value="1"/>
</dbReference>
<comment type="cofactor">
    <cofactor evidence="1">
        <name>[4Fe-4S] cluster</name>
        <dbReference type="ChEBI" id="CHEBI:49883"/>
    </cofactor>
</comment>
<reference evidence="8" key="1">
    <citation type="journal article" date="2023" name="Int. J. Syst. Evol. Microbiol.">
        <title>&lt;i&gt;Holtiella tumoricola&lt;/i&gt; gen. nov. sp. nov., isolated from a human clinical sample.</title>
        <authorList>
            <person name="Allen-Vercoe E."/>
            <person name="Daigneault M.C."/>
            <person name="Vancuren S.J."/>
            <person name="Cochrane K."/>
            <person name="O'Neal L.L."/>
            <person name="Sankaranarayanan K."/>
            <person name="Lawson P.A."/>
        </authorList>
    </citation>
    <scope>NUCLEOTIDE SEQUENCE</scope>
    <source>
        <strain evidence="8">CC70A</strain>
    </source>
</reference>
<evidence type="ECO:0000256" key="1">
    <source>
        <dbReference type="ARBA" id="ARBA00001966"/>
    </source>
</evidence>
<dbReference type="SUPFAM" id="SSF102114">
    <property type="entry name" value="Radical SAM enzymes"/>
    <property type="match status" value="1"/>
</dbReference>
<dbReference type="Gene3D" id="3.80.30.20">
    <property type="entry name" value="tm_1862 like domain"/>
    <property type="match status" value="1"/>
</dbReference>
<protein>
    <submittedName>
        <fullName evidence="8">TIGR01212 family radical SAM protein</fullName>
    </submittedName>
</protein>
<dbReference type="GO" id="GO:0003824">
    <property type="term" value="F:catalytic activity"/>
    <property type="evidence" value="ECO:0007669"/>
    <property type="project" value="InterPro"/>
</dbReference>
<dbReference type="GO" id="GO:0051539">
    <property type="term" value="F:4 iron, 4 sulfur cluster binding"/>
    <property type="evidence" value="ECO:0007669"/>
    <property type="project" value="UniProtKB-KW"/>
</dbReference>
<keyword evidence="2" id="KW-0004">4Fe-4S</keyword>
<evidence type="ECO:0000256" key="6">
    <source>
        <dbReference type="ARBA" id="ARBA00023014"/>
    </source>
</evidence>
<dbReference type="InterPro" id="IPR032432">
    <property type="entry name" value="Radical_SAM_C"/>
</dbReference>
<evidence type="ECO:0000256" key="2">
    <source>
        <dbReference type="ARBA" id="ARBA00022485"/>
    </source>
</evidence>
<dbReference type="PANTHER" id="PTHR11135">
    <property type="entry name" value="HISTONE ACETYLTRANSFERASE-RELATED"/>
    <property type="match status" value="1"/>
</dbReference>
<comment type="caution">
    <text evidence="8">The sequence shown here is derived from an EMBL/GenBank/DDBJ whole genome shotgun (WGS) entry which is preliminary data.</text>
</comment>
<evidence type="ECO:0000256" key="4">
    <source>
        <dbReference type="ARBA" id="ARBA00022723"/>
    </source>
</evidence>
<keyword evidence="3" id="KW-0949">S-adenosyl-L-methionine</keyword>
<evidence type="ECO:0000256" key="5">
    <source>
        <dbReference type="ARBA" id="ARBA00023004"/>
    </source>
</evidence>
<dbReference type="InterPro" id="IPR005911">
    <property type="entry name" value="YhcC-like"/>
</dbReference>
<dbReference type="SFLD" id="SFLDG01091">
    <property type="entry name" value="uncharacterized_CHP01210-like"/>
    <property type="match status" value="1"/>
</dbReference>
<dbReference type="InterPro" id="IPR023404">
    <property type="entry name" value="rSAM_horseshoe"/>
</dbReference>
<dbReference type="AlphaFoldDB" id="A0AA42DR30"/>
<dbReference type="PANTHER" id="PTHR11135:SF1">
    <property type="entry name" value="PROTEIN YHCC"/>
    <property type="match status" value="1"/>
</dbReference>
<dbReference type="InterPro" id="IPR058240">
    <property type="entry name" value="rSAM_sf"/>
</dbReference>
<proteinExistence type="predicted"/>
<evidence type="ECO:0000313" key="9">
    <source>
        <dbReference type="Proteomes" id="UP001169242"/>
    </source>
</evidence>
<gene>
    <name evidence="8" type="ORF">PBV87_19580</name>
</gene>
<keyword evidence="9" id="KW-1185">Reference proteome</keyword>
<dbReference type="Proteomes" id="UP001169242">
    <property type="component" value="Unassembled WGS sequence"/>
</dbReference>
<dbReference type="RefSeq" id="WP_271013444.1">
    <property type="nucleotide sequence ID" value="NZ_JAQIFT010000068.1"/>
</dbReference>
<dbReference type="PROSITE" id="PS51918">
    <property type="entry name" value="RADICAL_SAM"/>
    <property type="match status" value="1"/>
</dbReference>
<dbReference type="GO" id="GO:0046872">
    <property type="term" value="F:metal ion binding"/>
    <property type="evidence" value="ECO:0007669"/>
    <property type="project" value="UniProtKB-KW"/>
</dbReference>
<evidence type="ECO:0000259" key="7">
    <source>
        <dbReference type="PROSITE" id="PS51918"/>
    </source>
</evidence>
<dbReference type="InterPro" id="IPR007197">
    <property type="entry name" value="rSAM"/>
</dbReference>
<accession>A0AA42DR30</accession>
<dbReference type="InterPro" id="IPR039661">
    <property type="entry name" value="ELP3"/>
</dbReference>
<dbReference type="SMART" id="SM00729">
    <property type="entry name" value="Elp3"/>
    <property type="match status" value="1"/>
</dbReference>
<sequence length="318" mass="37132">MAYRRYADTLKEKYGEKVYKIPVNLPVTCPNRDGNCGTGGCTFCSEVGIGYELLDTKIHIQDQLKQNIDYIGKRYKAHKFIAYLQNFSNTYMPLEQFKGVLDQIKYDGLVGISISTRPDCIHEDYLVAIKEWQDETGYDVCIELGLQTMNYHTLKQINRGHGLSEYLDAVLRIKRYGFEICTHLILNLPWDNMDDVIENAKLMSVLEIDYIKLHALYITKNTKMGRQYEAGEFEMISKEEYEERVITFLRYLSDKVVVQRIIGRAPEEYTLFANWNTSWWKIHDEIIAKMGEEGFVQGDLCHYQNGRALQRFMTKEEA</sequence>
<dbReference type="SFLD" id="SFLDS00029">
    <property type="entry name" value="Radical_SAM"/>
    <property type="match status" value="1"/>
</dbReference>
<dbReference type="InterPro" id="IPR006638">
    <property type="entry name" value="Elp3/MiaA/NifB-like_rSAM"/>
</dbReference>
<dbReference type="SFLD" id="SFLDG01086">
    <property type="entry name" value="elongater_protein-like"/>
    <property type="match status" value="1"/>
</dbReference>
<feature type="domain" description="Radical SAM core" evidence="7">
    <location>
        <begin position="13"/>
        <end position="255"/>
    </location>
</feature>
<organism evidence="8 9">
    <name type="scientific">Holtiella tumoricola</name>
    <dbReference type="NCBI Taxonomy" id="3018743"/>
    <lineage>
        <taxon>Bacteria</taxon>
        <taxon>Bacillati</taxon>
        <taxon>Bacillota</taxon>
        <taxon>Clostridia</taxon>
        <taxon>Lachnospirales</taxon>
        <taxon>Cellulosilyticaceae</taxon>
        <taxon>Holtiella</taxon>
    </lineage>
</organism>
<evidence type="ECO:0000313" key="8">
    <source>
        <dbReference type="EMBL" id="MDA3733675.1"/>
    </source>
</evidence>
<keyword evidence="6" id="KW-0411">Iron-sulfur</keyword>
<name>A0AA42DR30_9FIRM</name>